<evidence type="ECO:0000313" key="2">
    <source>
        <dbReference type="Proteomes" id="UP000000437"/>
    </source>
</evidence>
<protein>
    <submittedName>
        <fullName evidence="3">Uncharacterized protein isoform X1</fullName>
    </submittedName>
</protein>
<name>A0AB32T8R7_DANRE</name>
<accession>A0AB32T8R7</accession>
<reference evidence="3" key="1">
    <citation type="submission" date="2025-08" db="UniProtKB">
        <authorList>
            <consortium name="RefSeq"/>
        </authorList>
    </citation>
    <scope>IDENTIFICATION</scope>
    <source>
        <strain evidence="3">Tuebingen</strain>
        <tissue evidence="3">Fibroblasts and whole tissue</tissue>
    </source>
</reference>
<sequence length="385" mass="43406">MTPTTRKKLLTDKALVLLVLFCGSFTSVVHGEYVTTQFRELQQIDTANRTVNVSMQTCNSAQTNHAASVVISATANMSGQALCKMMNDGNVSSAKLQWLNMQIRQILQLALSLSVELNPELNISVAAAFLSVDDLTETAIHDLSFVEYWVYVKFLPVLPYVNEEILAQLSQMKFPCQAFQVIVKVLSREAALISDQQKELIFTHLIYSYLSRTDITDPGCLSNILTSNEWLRINFGIFSKHATLAQLQTLNNQFTELDYLDLLSPSEVAEFTVTSGALNSVNMIGIIFDRLQTGNAFQNTDEFFWTLIRSKVLNISPVVRDIMMNGTFQIIRLYFAEFTSYDWISWFTLKLSPVLSSLTAEMLQTVTSYTDCNAYHIMYVTLSIC</sequence>
<gene>
    <name evidence="3" type="primary">LOC137488873</name>
</gene>
<keyword evidence="2" id="KW-1185">Reference proteome</keyword>
<evidence type="ECO:0000256" key="1">
    <source>
        <dbReference type="SAM" id="SignalP"/>
    </source>
</evidence>
<dbReference type="Proteomes" id="UP000000437">
    <property type="component" value="Chromosome 21"/>
</dbReference>
<evidence type="ECO:0000313" key="3">
    <source>
        <dbReference type="RefSeq" id="XP_068072283.1"/>
    </source>
</evidence>
<dbReference type="AlphaFoldDB" id="A0AB32T8R7"/>
<organism evidence="2 3">
    <name type="scientific">Danio rerio</name>
    <name type="common">Zebrafish</name>
    <name type="synonym">Brachydanio rerio</name>
    <dbReference type="NCBI Taxonomy" id="7955"/>
    <lineage>
        <taxon>Eukaryota</taxon>
        <taxon>Metazoa</taxon>
        <taxon>Chordata</taxon>
        <taxon>Craniata</taxon>
        <taxon>Vertebrata</taxon>
        <taxon>Euteleostomi</taxon>
        <taxon>Actinopterygii</taxon>
        <taxon>Neopterygii</taxon>
        <taxon>Teleostei</taxon>
        <taxon>Ostariophysi</taxon>
        <taxon>Cypriniformes</taxon>
        <taxon>Danionidae</taxon>
        <taxon>Danioninae</taxon>
        <taxon>Danio</taxon>
    </lineage>
</organism>
<dbReference type="GeneID" id="137488873"/>
<keyword evidence="1" id="KW-0732">Signal</keyword>
<feature type="signal peptide" evidence="1">
    <location>
        <begin position="1"/>
        <end position="31"/>
    </location>
</feature>
<dbReference type="RefSeq" id="XP_068072283.1">
    <property type="nucleotide sequence ID" value="XM_068216182.2"/>
</dbReference>
<proteinExistence type="predicted"/>
<dbReference type="KEGG" id="dre:137488873"/>
<feature type="chain" id="PRO_5044303408" evidence="1">
    <location>
        <begin position="32"/>
        <end position="385"/>
    </location>
</feature>